<keyword evidence="14" id="KW-0653">Protein transport</keyword>
<keyword evidence="15 25" id="KW-1133">Transmembrane helix</keyword>
<dbReference type="Gene3D" id="1.25.10.10">
    <property type="entry name" value="Leucine-rich Repeat Variant"/>
    <property type="match status" value="2"/>
</dbReference>
<evidence type="ECO:0000256" key="16">
    <source>
        <dbReference type="ARBA" id="ARBA00023034"/>
    </source>
</evidence>
<keyword evidence="18" id="KW-0968">Cytoplasmic vesicle</keyword>
<comment type="function">
    <text evidence="19">The coatomer is a cytosolic protein complex that binds to dilysine motifs and reversibly associates with Golgi non-clathrin-coated vesicles, which further mediate biosynthetic protein transport from the ER, via the Golgi up to the trans Golgi network. Coatomer complex is required for budding from Golgi membranes, and is essential for the retrograde Golgi-to-ER transport of dilysine-tagged proteins.</text>
</comment>
<accession>A0A8H6AIB1</accession>
<feature type="domain" description="Coatomer subunit gamma C-terminal" evidence="28">
    <location>
        <begin position="802"/>
        <end position="895"/>
    </location>
</feature>
<evidence type="ECO:0000256" key="11">
    <source>
        <dbReference type="ARBA" id="ARBA00022692"/>
    </source>
</evidence>
<dbReference type="GO" id="GO:0004142">
    <property type="term" value="F:diacylglycerol cholinephosphotransferase activity"/>
    <property type="evidence" value="ECO:0007669"/>
    <property type="project" value="UniProtKB-EC"/>
</dbReference>
<dbReference type="InterPro" id="IPR048254">
    <property type="entry name" value="CDP_ALCOHOL_P_TRANSF_CS"/>
</dbReference>
<keyword evidence="7" id="KW-0813">Transport</keyword>
<evidence type="ECO:0000259" key="26">
    <source>
        <dbReference type="Pfam" id="PF01602"/>
    </source>
</evidence>
<dbReference type="GO" id="GO:0006891">
    <property type="term" value="P:intra-Golgi vesicle-mediated transport"/>
    <property type="evidence" value="ECO:0007669"/>
    <property type="project" value="TreeGrafter"/>
</dbReference>
<dbReference type="InterPro" id="IPR009028">
    <property type="entry name" value="Coatomer/calthrin_app_sub_C"/>
</dbReference>
<dbReference type="FunFam" id="1.25.10.10:FF:000071">
    <property type="entry name" value="Coatomer subunit gamma"/>
    <property type="match status" value="1"/>
</dbReference>
<dbReference type="Pfam" id="PF16381">
    <property type="entry name" value="Coatomer_g_Cpla"/>
    <property type="match status" value="1"/>
</dbReference>
<dbReference type="GO" id="GO:0005198">
    <property type="term" value="F:structural molecule activity"/>
    <property type="evidence" value="ECO:0007669"/>
    <property type="project" value="InterPro"/>
</dbReference>
<dbReference type="PANTHER" id="PTHR10261">
    <property type="entry name" value="COATOMER SUBUNIT GAMMA"/>
    <property type="match status" value="1"/>
</dbReference>
<evidence type="ECO:0000259" key="28">
    <source>
        <dbReference type="Pfam" id="PF16381"/>
    </source>
</evidence>
<evidence type="ECO:0000256" key="12">
    <source>
        <dbReference type="ARBA" id="ARBA00022737"/>
    </source>
</evidence>
<dbReference type="InterPro" id="IPR013041">
    <property type="entry name" value="Clathrin_app_Ig-like_sf"/>
</dbReference>
<dbReference type="SUPFAM" id="SSF48371">
    <property type="entry name" value="ARM repeat"/>
    <property type="match status" value="1"/>
</dbReference>
<evidence type="ECO:0000256" key="22">
    <source>
        <dbReference type="ARBA" id="ARBA00051857"/>
    </source>
</evidence>
<feature type="domain" description="Clathrin/coatomer adaptor adaptin-like N-terminal" evidence="26">
    <location>
        <begin position="21"/>
        <end position="557"/>
    </location>
</feature>
<evidence type="ECO:0000256" key="7">
    <source>
        <dbReference type="ARBA" id="ARBA00022448"/>
    </source>
</evidence>
<evidence type="ECO:0000256" key="2">
    <source>
        <dbReference type="ARBA" id="ARBA00004127"/>
    </source>
</evidence>
<dbReference type="Pfam" id="PF01066">
    <property type="entry name" value="CDP-OH_P_transf"/>
    <property type="match status" value="1"/>
</dbReference>
<dbReference type="GO" id="GO:0000139">
    <property type="term" value="C:Golgi membrane"/>
    <property type="evidence" value="ECO:0007669"/>
    <property type="project" value="UniProtKB-SubCell"/>
</dbReference>
<keyword evidence="13" id="KW-0931">ER-Golgi transport</keyword>
<dbReference type="GO" id="GO:0005783">
    <property type="term" value="C:endoplasmic reticulum"/>
    <property type="evidence" value="ECO:0007669"/>
    <property type="project" value="TreeGrafter"/>
</dbReference>
<dbReference type="FunFam" id="1.25.10.10:FF:000046">
    <property type="entry name" value="Coatomer subunit gamma"/>
    <property type="match status" value="1"/>
</dbReference>
<dbReference type="GO" id="GO:0006886">
    <property type="term" value="P:intracellular protein transport"/>
    <property type="evidence" value="ECO:0007669"/>
    <property type="project" value="InterPro"/>
</dbReference>
<dbReference type="InterPro" id="IPR011989">
    <property type="entry name" value="ARM-like"/>
</dbReference>
<dbReference type="SUPFAM" id="SSF49348">
    <property type="entry name" value="Clathrin adaptor appendage domain"/>
    <property type="match status" value="1"/>
</dbReference>
<evidence type="ECO:0000259" key="27">
    <source>
        <dbReference type="Pfam" id="PF08752"/>
    </source>
</evidence>
<keyword evidence="9" id="KW-0597">Phosphoprotein</keyword>
<keyword evidence="8" id="KW-0963">Cytoplasm</keyword>
<evidence type="ECO:0000256" key="23">
    <source>
        <dbReference type="ARBA" id="ARBA00081297"/>
    </source>
</evidence>
<evidence type="ECO:0000256" key="5">
    <source>
        <dbReference type="ARBA" id="ARBA00010441"/>
    </source>
</evidence>
<evidence type="ECO:0000256" key="19">
    <source>
        <dbReference type="ARBA" id="ARBA00025536"/>
    </source>
</evidence>
<dbReference type="InterPro" id="IPR000462">
    <property type="entry name" value="CDP-OH_P_trans"/>
</dbReference>
<dbReference type="InterPro" id="IPR017106">
    <property type="entry name" value="Coatomer_gsu"/>
</dbReference>
<evidence type="ECO:0000256" key="10">
    <source>
        <dbReference type="ARBA" id="ARBA00022679"/>
    </source>
</evidence>
<proteinExistence type="inferred from homology"/>
<feature type="domain" description="Coatomer gamma subunit appendage Ig-like subdomain" evidence="27">
    <location>
        <begin position="651"/>
        <end position="800"/>
    </location>
</feature>
<evidence type="ECO:0000256" key="21">
    <source>
        <dbReference type="ARBA" id="ARBA00038987"/>
    </source>
</evidence>
<feature type="transmembrane region" description="Helical" evidence="25">
    <location>
        <begin position="1063"/>
        <end position="1083"/>
    </location>
</feature>
<feature type="transmembrane region" description="Helical" evidence="25">
    <location>
        <begin position="1254"/>
        <end position="1282"/>
    </location>
</feature>
<keyword evidence="10 24" id="KW-0808">Transferase</keyword>
<dbReference type="GeneID" id="59261393"/>
<evidence type="ECO:0000256" key="9">
    <source>
        <dbReference type="ARBA" id="ARBA00022553"/>
    </source>
</evidence>
<feature type="transmembrane region" description="Helical" evidence="25">
    <location>
        <begin position="1180"/>
        <end position="1200"/>
    </location>
</feature>
<feature type="transmembrane region" description="Helical" evidence="25">
    <location>
        <begin position="1034"/>
        <end position="1051"/>
    </location>
</feature>
<dbReference type="FunFam" id="3.30.310.10:FF:000008">
    <property type="entry name" value="Coatomer subunit gamma"/>
    <property type="match status" value="1"/>
</dbReference>
<keyword evidence="17 25" id="KW-0472">Membrane</keyword>
<dbReference type="PROSITE" id="PS00379">
    <property type="entry name" value="CDP_ALCOHOL_P_TRANSF"/>
    <property type="match status" value="1"/>
</dbReference>
<evidence type="ECO:0000256" key="8">
    <source>
        <dbReference type="ARBA" id="ARBA00022490"/>
    </source>
</evidence>
<evidence type="ECO:0000256" key="6">
    <source>
        <dbReference type="ARBA" id="ARBA00010720"/>
    </source>
</evidence>
<dbReference type="PANTHER" id="PTHR10261:SF0">
    <property type="entry name" value="COATOMER SUBUNIT GAMMA-2"/>
    <property type="match status" value="1"/>
</dbReference>
<evidence type="ECO:0000256" key="18">
    <source>
        <dbReference type="ARBA" id="ARBA00023329"/>
    </source>
</evidence>
<dbReference type="SUPFAM" id="SSF55711">
    <property type="entry name" value="Subdomain of clathrin and coatomer appendage domain"/>
    <property type="match status" value="1"/>
</dbReference>
<gene>
    <name evidence="29" type="ORF">Bfra_007328</name>
</gene>
<evidence type="ECO:0000256" key="20">
    <source>
        <dbReference type="ARBA" id="ARBA00037890"/>
    </source>
</evidence>
<dbReference type="RefSeq" id="XP_037187081.1">
    <property type="nucleotide sequence ID" value="XM_037337701.1"/>
</dbReference>
<comment type="similarity">
    <text evidence="6">Belongs to the COPG family.</text>
</comment>
<dbReference type="Gene3D" id="1.20.120.1760">
    <property type="match status" value="1"/>
</dbReference>
<dbReference type="GO" id="GO:0006888">
    <property type="term" value="P:endoplasmic reticulum to Golgi vesicle-mediated transport"/>
    <property type="evidence" value="ECO:0007669"/>
    <property type="project" value="TreeGrafter"/>
</dbReference>
<dbReference type="Pfam" id="PF08752">
    <property type="entry name" value="COP-gamma_platf"/>
    <property type="match status" value="1"/>
</dbReference>
<dbReference type="InterPro" id="IPR037067">
    <property type="entry name" value="Coatomer_gsu_app_sf"/>
</dbReference>
<reference evidence="29 30" key="1">
    <citation type="journal article" date="2020" name="Phytopathology">
        <title>A high-quality genome resource of Botrytis fragariae, a new and rapidly spreading fungal pathogen causing strawberry gray mold in the U.S.A.</title>
        <authorList>
            <person name="Wu Y."/>
            <person name="Saski C.A."/>
            <person name="Schnabel G."/>
            <person name="Xiao S."/>
            <person name="Hu M."/>
        </authorList>
    </citation>
    <scope>NUCLEOTIDE SEQUENCE [LARGE SCALE GENOMIC DNA]</scope>
    <source>
        <strain evidence="29 30">BVB16</strain>
    </source>
</reference>
<dbReference type="InterPro" id="IPR012295">
    <property type="entry name" value="TBP_dom_sf"/>
</dbReference>
<dbReference type="InterPro" id="IPR016024">
    <property type="entry name" value="ARM-type_fold"/>
</dbReference>
<dbReference type="EC" id="2.7.8.2" evidence="21"/>
<dbReference type="Gene3D" id="3.30.310.10">
    <property type="entry name" value="TATA-Binding Protein"/>
    <property type="match status" value="1"/>
</dbReference>
<evidence type="ECO:0000256" key="14">
    <source>
        <dbReference type="ARBA" id="ARBA00022927"/>
    </source>
</evidence>
<comment type="subcellular location">
    <subcellularLocation>
        <location evidence="4">Cytoplasmic vesicle</location>
        <location evidence="4">COPI-coated vesicle membrane</location>
        <topology evidence="4">Peripheral membrane protein</topology>
        <orientation evidence="4">Cytoplasmic side</orientation>
    </subcellularLocation>
    <subcellularLocation>
        <location evidence="2">Endomembrane system</location>
        <topology evidence="2">Multi-pass membrane protein</topology>
    </subcellularLocation>
    <subcellularLocation>
        <location evidence="3">Golgi apparatus membrane</location>
        <topology evidence="3">Peripheral membrane protein</topology>
        <orientation evidence="3">Cytoplasmic side</orientation>
    </subcellularLocation>
</comment>
<dbReference type="InterPro" id="IPR002553">
    <property type="entry name" value="Clathrin/coatomer_adapt-like_N"/>
</dbReference>
<keyword evidence="12" id="KW-0677">Repeat</keyword>
<dbReference type="GO" id="GO:0009306">
    <property type="term" value="P:protein secretion"/>
    <property type="evidence" value="ECO:0007669"/>
    <property type="project" value="TreeGrafter"/>
</dbReference>
<evidence type="ECO:0000256" key="25">
    <source>
        <dbReference type="SAM" id="Phobius"/>
    </source>
</evidence>
<evidence type="ECO:0000256" key="1">
    <source>
        <dbReference type="ARBA" id="ARBA00001946"/>
    </source>
</evidence>
<evidence type="ECO:0000256" key="4">
    <source>
        <dbReference type="ARBA" id="ARBA00004347"/>
    </source>
</evidence>
<keyword evidence="30" id="KW-1185">Reference proteome</keyword>
<evidence type="ECO:0000313" key="29">
    <source>
        <dbReference type="EMBL" id="KAF5868132.1"/>
    </source>
</evidence>
<evidence type="ECO:0000256" key="15">
    <source>
        <dbReference type="ARBA" id="ARBA00022989"/>
    </source>
</evidence>
<evidence type="ECO:0000256" key="24">
    <source>
        <dbReference type="RuleBase" id="RU003750"/>
    </source>
</evidence>
<dbReference type="InterPro" id="IPR013040">
    <property type="entry name" value="Coatomer_gsu_app_Ig-like_dom"/>
</dbReference>
<comment type="cofactor">
    <cofactor evidence="1">
        <name>Mg(2+)</name>
        <dbReference type="ChEBI" id="CHEBI:18420"/>
    </cofactor>
</comment>
<organism evidence="29 30">
    <name type="scientific">Botrytis fragariae</name>
    <dbReference type="NCBI Taxonomy" id="1964551"/>
    <lineage>
        <taxon>Eukaryota</taxon>
        <taxon>Fungi</taxon>
        <taxon>Dikarya</taxon>
        <taxon>Ascomycota</taxon>
        <taxon>Pezizomycotina</taxon>
        <taxon>Leotiomycetes</taxon>
        <taxon>Helotiales</taxon>
        <taxon>Sclerotiniaceae</taxon>
        <taxon>Botrytis</taxon>
    </lineage>
</organism>
<evidence type="ECO:0000313" key="30">
    <source>
        <dbReference type="Proteomes" id="UP000531561"/>
    </source>
</evidence>
<name>A0A8H6AIB1_9HELO</name>
<evidence type="ECO:0000256" key="17">
    <source>
        <dbReference type="ARBA" id="ARBA00023136"/>
    </source>
</evidence>
<keyword evidence="16" id="KW-0333">Golgi apparatus</keyword>
<dbReference type="InterPro" id="IPR043130">
    <property type="entry name" value="CDP-OH_PTrfase_TM_dom"/>
</dbReference>
<dbReference type="OrthoDB" id="1074925at2759"/>
<dbReference type="GO" id="GO:0030126">
    <property type="term" value="C:COPI vesicle coat"/>
    <property type="evidence" value="ECO:0007669"/>
    <property type="project" value="InterPro"/>
</dbReference>
<sequence length="1303" mass="144736">MSYSKKDEDGEMAIMRVDRTSVFQEARLFNSSPIQPRRCRVLLTKIALLLYTGEKFPTNEATTLFFGISKLFQNKDASLRQMVHLIIKELAHSAEDIIMVTSTIMKDTGGGTDAIYRPNAIRALCRIIDASTVQSIERVMKTAIVDKNPSVSSAALISSYHLLPIARDVVRRWQSETQEAATATKSSGGFSLGFSTSSSQMPVNNSTMTQYHAIGLLYQMRMHDRMALVKMVQQFGAAGAVKSPAATVMLVRLAAQLAEEDQQLRKPMMQLLDGWLRHKSEMVNFEAAKAICDMRDVTDAEVTQAIHVLQLFLTSPRAVTKFAAIRILHNFASFKPQAVHPCNPDIELLISNSNRSIATFAITTLLKTGNEASVDRLMKQISGFMADITDEFKITIVEAIRTLCLKFPNKQAGMLAFLSGILRDEGGYEFKRAVVESMFDLIKFVPDSKEDALAHLCEFIEDCEFTKLAVRILHLLGLEGPKTSQPTKYIRYIYNRVVLENAIVRAAAVTALAKFGVAQKDPEVKRSVTVLLTRCLDDVDDEVRDRAALNLRLMSESDDTADRFIKNENTFALPYLEHQLVMYVTADDKSTFDNPFDIASVPVVTKEQADAEERTKKLTTVTPTIKAPKSGPSKTSQSGAEAVASASATAQKYAQELLKIPEFKPYGAVLKSSPVVELTESETEYVVTVVKHIFKEHIVLQYEVKNTLPDTVLEEVSVVASPSDEEELEEDFIIPATKLVTDEPGTIYVSFKKISGEAAFPSSTFTNILKFTTKEIDPTTGEPEDTGYDDEYQVEDLELTGSDYVVPAFAGNFNHIWEQVGASGEEAEETLQLSGVKSIADATEQLAKTLSLQPLDGTDVPINTTTHTLKLFGKTVTGGRVVANIRMAYSSLVTMVYVRQEKLPGLKQYKYSGVDHSLLSRYVLKPFYTNFVIECFPMSMAPNLITLTGFSFVVINILTLLWYNPTLDVDCPPWVYASWAVGLFLYQTFDAVDGTQARRTHQSGPLGELFDHGVDAVNTSLECLIFAASQNLGMGWKTVMVLFASLLTFYVQTWDEYHTKTLTLGLISGPVEGIVILITVYAFTAIKGGASFWTQSMFRTVGIPHYAFIPEYVYELPFNEWYMVQGGIVLVLNTVQSSINVIKARRARGDRSRGALLGLLPFFFTWSLIPAYLYLNPEILYNHLVPFVFFAGLVNAYSVGQMITAHLVQLPFPYMNVLNLPLAYGVFDSAGPFLKENLGFGWPSALGGGVYQVAYLFCMLGVAVGVYGSFVVDVIVTICDYLDIWCLTIKHPWNEEEEAKKAN</sequence>
<feature type="transmembrane region" description="Helical" evidence="25">
    <location>
        <begin position="1121"/>
        <end position="1142"/>
    </location>
</feature>
<comment type="caution">
    <text evidence="29">The sequence shown here is derived from an EMBL/GenBank/DDBJ whole genome shotgun (WGS) entry which is preliminary data.</text>
</comment>
<dbReference type="FunFam" id="1.20.120.1760:FF:000012">
    <property type="entry name" value="sn-1,2-diacylglycerol cholinephosphotransferase"/>
    <property type="match status" value="1"/>
</dbReference>
<comment type="similarity">
    <text evidence="5 24">Belongs to the CDP-alcohol phosphatidyltransferase class-I family.</text>
</comment>
<keyword evidence="11 25" id="KW-0812">Transmembrane</keyword>
<comment type="pathway">
    <text evidence="20">Phospholipid metabolism; phosphatidylcholine biosynthesis; phosphatidylcholine from phosphocholine: step 2/2.</text>
</comment>
<dbReference type="FunFam" id="2.60.40.1480:FF:000001">
    <property type="entry name" value="Coatomer subunit gamma"/>
    <property type="match status" value="1"/>
</dbReference>
<dbReference type="InterPro" id="IPR032154">
    <property type="entry name" value="Coatomer_g_Cpla"/>
</dbReference>
<comment type="catalytic activity">
    <reaction evidence="22">
        <text>CDP-N,N-dimethylethanolamine + a 1,2-diacyl-sn-glycerol = a 1,2-diacyl-sn-glycero-3-phospho-N,N-dimethylethanolamine + CMP + H(+)</text>
        <dbReference type="Rhea" id="RHEA:33775"/>
        <dbReference type="ChEBI" id="CHEBI:15378"/>
        <dbReference type="ChEBI" id="CHEBI:17815"/>
        <dbReference type="ChEBI" id="CHEBI:60377"/>
        <dbReference type="ChEBI" id="CHEBI:64572"/>
        <dbReference type="ChEBI" id="CHEBI:65117"/>
    </reaction>
    <physiologicalReaction direction="left-to-right" evidence="22">
        <dbReference type="Rhea" id="RHEA:33776"/>
    </physiologicalReaction>
</comment>
<feature type="transmembrane region" description="Helical" evidence="25">
    <location>
        <begin position="1154"/>
        <end position="1174"/>
    </location>
</feature>
<dbReference type="Gene3D" id="2.60.40.1480">
    <property type="entry name" value="Coatomer, gamma subunit, appendage domain"/>
    <property type="match status" value="1"/>
</dbReference>
<dbReference type="GO" id="GO:0005793">
    <property type="term" value="C:endoplasmic reticulum-Golgi intermediate compartment"/>
    <property type="evidence" value="ECO:0007669"/>
    <property type="project" value="TreeGrafter"/>
</dbReference>
<evidence type="ECO:0000256" key="3">
    <source>
        <dbReference type="ARBA" id="ARBA00004255"/>
    </source>
</evidence>
<feature type="transmembrane region" description="Helical" evidence="25">
    <location>
        <begin position="1212"/>
        <end position="1234"/>
    </location>
</feature>
<dbReference type="Proteomes" id="UP000531561">
    <property type="component" value="Unassembled WGS sequence"/>
</dbReference>
<evidence type="ECO:0000256" key="13">
    <source>
        <dbReference type="ARBA" id="ARBA00022892"/>
    </source>
</evidence>
<dbReference type="Pfam" id="PF01602">
    <property type="entry name" value="Adaptin_N"/>
    <property type="match status" value="1"/>
</dbReference>
<dbReference type="EMBL" id="JABFCT010000026">
    <property type="protein sequence ID" value="KAF5868132.1"/>
    <property type="molecule type" value="Genomic_DNA"/>
</dbReference>
<protein>
    <recommendedName>
        <fullName evidence="21">diacylglycerol cholinephosphotransferase</fullName>
        <ecNumber evidence="21">2.7.8.2</ecNumber>
    </recommendedName>
    <alternativeName>
        <fullName evidence="23">Gamma-coat protein</fullName>
    </alternativeName>
</protein>